<dbReference type="Gramene" id="OBART04G21860.1">
    <property type="protein sequence ID" value="OBART04G21860.1"/>
    <property type="gene ID" value="OBART04G21860"/>
</dbReference>
<evidence type="ECO:0000256" key="1">
    <source>
        <dbReference type="SAM" id="MobiDB-lite"/>
    </source>
</evidence>
<feature type="region of interest" description="Disordered" evidence="1">
    <location>
        <begin position="78"/>
        <end position="105"/>
    </location>
</feature>
<evidence type="ECO:0000313" key="2">
    <source>
        <dbReference type="EnsemblPlants" id="OBART04G21860.1"/>
    </source>
</evidence>
<accession>A0A0D3FZ03</accession>
<dbReference type="Proteomes" id="UP000026960">
    <property type="component" value="Chromosome 4"/>
</dbReference>
<sequence length="105" mass="10765">MHRSLPHLPTLGFRLLRLSRHGGADGAGRDATPPLTTIELHGSPSHPLALPRPICLQTDERRSMAWCANGLVGSRLAHTGNAGGEGAKEKGGGSAASGGSIGREA</sequence>
<proteinExistence type="predicted"/>
<dbReference type="EnsemblPlants" id="OBART04G21860.1">
    <property type="protein sequence ID" value="OBART04G21860.1"/>
    <property type="gene ID" value="OBART04G21860"/>
</dbReference>
<dbReference type="PaxDb" id="65489-OBART04G21860.1"/>
<evidence type="ECO:0000313" key="3">
    <source>
        <dbReference type="Proteomes" id="UP000026960"/>
    </source>
</evidence>
<reference evidence="2" key="1">
    <citation type="journal article" date="2009" name="Rice">
        <title>De Novo Next Generation Sequencing of Plant Genomes.</title>
        <authorList>
            <person name="Rounsley S."/>
            <person name="Marri P.R."/>
            <person name="Yu Y."/>
            <person name="He R."/>
            <person name="Sisneros N."/>
            <person name="Goicoechea J.L."/>
            <person name="Lee S.J."/>
            <person name="Angelova A."/>
            <person name="Kudrna D."/>
            <person name="Luo M."/>
            <person name="Affourtit J."/>
            <person name="Desany B."/>
            <person name="Knight J."/>
            <person name="Niazi F."/>
            <person name="Egholm M."/>
            <person name="Wing R.A."/>
        </authorList>
    </citation>
    <scope>NUCLEOTIDE SEQUENCE [LARGE SCALE GENOMIC DNA]</scope>
    <source>
        <strain evidence="2">cv. IRGC 105608</strain>
    </source>
</reference>
<dbReference type="AlphaFoldDB" id="A0A0D3FZ03"/>
<dbReference type="HOGENOM" id="CLU_177282_0_0_1"/>
<name>A0A0D3FZ03_9ORYZ</name>
<keyword evidence="3" id="KW-1185">Reference proteome</keyword>
<protein>
    <submittedName>
        <fullName evidence="2">Uncharacterized protein</fullName>
    </submittedName>
</protein>
<organism evidence="2">
    <name type="scientific">Oryza barthii</name>
    <dbReference type="NCBI Taxonomy" id="65489"/>
    <lineage>
        <taxon>Eukaryota</taxon>
        <taxon>Viridiplantae</taxon>
        <taxon>Streptophyta</taxon>
        <taxon>Embryophyta</taxon>
        <taxon>Tracheophyta</taxon>
        <taxon>Spermatophyta</taxon>
        <taxon>Magnoliopsida</taxon>
        <taxon>Liliopsida</taxon>
        <taxon>Poales</taxon>
        <taxon>Poaceae</taxon>
        <taxon>BOP clade</taxon>
        <taxon>Oryzoideae</taxon>
        <taxon>Oryzeae</taxon>
        <taxon>Oryzinae</taxon>
        <taxon>Oryza</taxon>
    </lineage>
</organism>
<feature type="compositionally biased region" description="Gly residues" evidence="1">
    <location>
        <begin position="92"/>
        <end position="105"/>
    </location>
</feature>
<reference evidence="2" key="2">
    <citation type="submission" date="2015-03" db="UniProtKB">
        <authorList>
            <consortium name="EnsemblPlants"/>
        </authorList>
    </citation>
    <scope>IDENTIFICATION</scope>
</reference>